<sequence length="139" mass="15605">MTAAVDPQARRPAKDRVAQPSVGNCRRRGYTVSGDALLVRLIVSFRFGVSFLFSNNPSMAIGDPFVHWVCTGRFKWRAGEVSETKIARHLRRVEILASGGASSAVHAARPVVRTNNRRRFHWEFKVSKLAYFRALFGVC</sequence>
<reference evidence="2" key="1">
    <citation type="submission" date="2018-05" db="EMBL/GenBank/DDBJ databases">
        <authorList>
            <person name="Lanie J.A."/>
            <person name="Ng W.-L."/>
            <person name="Kazmierczak K.M."/>
            <person name="Andrzejewski T.M."/>
            <person name="Davidsen T.M."/>
            <person name="Wayne K.J."/>
            <person name="Tettelin H."/>
            <person name="Glass J.I."/>
            <person name="Rusch D."/>
            <person name="Podicherti R."/>
            <person name="Tsui H.-C.T."/>
            <person name="Winkler M.E."/>
        </authorList>
    </citation>
    <scope>NUCLEOTIDE SEQUENCE</scope>
</reference>
<evidence type="ECO:0000313" key="2">
    <source>
        <dbReference type="EMBL" id="SVB92325.1"/>
    </source>
</evidence>
<proteinExistence type="predicted"/>
<organism evidence="2">
    <name type="scientific">marine metagenome</name>
    <dbReference type="NCBI Taxonomy" id="408172"/>
    <lineage>
        <taxon>unclassified sequences</taxon>
        <taxon>metagenomes</taxon>
        <taxon>ecological metagenomes</taxon>
    </lineage>
</organism>
<evidence type="ECO:0000256" key="1">
    <source>
        <dbReference type="SAM" id="MobiDB-lite"/>
    </source>
</evidence>
<feature type="region of interest" description="Disordered" evidence="1">
    <location>
        <begin position="1"/>
        <end position="20"/>
    </location>
</feature>
<dbReference type="EMBL" id="UINC01064047">
    <property type="protein sequence ID" value="SVB92325.1"/>
    <property type="molecule type" value="Genomic_DNA"/>
</dbReference>
<gene>
    <name evidence="2" type="ORF">METZ01_LOCUS245179</name>
</gene>
<accession>A0A382HYX1</accession>
<name>A0A382HYX1_9ZZZZ</name>
<feature type="compositionally biased region" description="Basic and acidic residues" evidence="1">
    <location>
        <begin position="8"/>
        <end position="17"/>
    </location>
</feature>
<dbReference type="AlphaFoldDB" id="A0A382HYX1"/>
<protein>
    <submittedName>
        <fullName evidence="2">Uncharacterized protein</fullName>
    </submittedName>
</protein>